<reference evidence="2" key="1">
    <citation type="submission" date="2022-10" db="EMBL/GenBank/DDBJ databases">
        <authorList>
            <person name="Koch H."/>
        </authorList>
    </citation>
    <scope>NUCLEOTIDE SEQUENCE</scope>
    <source>
        <strain evidence="2">DNF</strain>
    </source>
</reference>
<accession>A0AA86T1G6</accession>
<dbReference type="RefSeq" id="WP_289267018.1">
    <property type="nucleotide sequence ID" value="NZ_OX365700.1"/>
</dbReference>
<name>A0AA86T1G6_9BACT</name>
<evidence type="ECO:0000259" key="1">
    <source>
        <dbReference type="Pfam" id="PF07238"/>
    </source>
</evidence>
<keyword evidence="3" id="KW-1185">Reference proteome</keyword>
<dbReference type="Pfam" id="PF07238">
    <property type="entry name" value="PilZ"/>
    <property type="match status" value="1"/>
</dbReference>
<sequence length="172" mass="19127">MRFPILSTQYHQGKTLEIDCDRETVALYDHGGHHIGTLTWAWVIDRILSAQDGDEYAHARAYPRAPLAIKVHCVTSEGKEFESLTGGIGGGGLFIESGSPLQPGSELTVEFTLPDHPSEKIAAQGRVVWRRTKTERLLLFPGMGIQFTDIAPEARERIVHLVESLNRSRIPN</sequence>
<dbReference type="Gene3D" id="2.40.10.220">
    <property type="entry name" value="predicted glycosyltransferase like domains"/>
    <property type="match status" value="1"/>
</dbReference>
<dbReference type="EMBL" id="OX365700">
    <property type="protein sequence ID" value="CAI4030006.1"/>
    <property type="molecule type" value="Genomic_DNA"/>
</dbReference>
<organism evidence="2 3">
    <name type="scientific">Nitrospira tepida</name>
    <dbReference type="NCBI Taxonomy" id="2973512"/>
    <lineage>
        <taxon>Bacteria</taxon>
        <taxon>Pseudomonadati</taxon>
        <taxon>Nitrospirota</taxon>
        <taxon>Nitrospiria</taxon>
        <taxon>Nitrospirales</taxon>
        <taxon>Nitrospiraceae</taxon>
        <taxon>Nitrospira</taxon>
    </lineage>
</organism>
<proteinExistence type="predicted"/>
<evidence type="ECO:0000313" key="3">
    <source>
        <dbReference type="Proteomes" id="UP001179121"/>
    </source>
</evidence>
<dbReference type="KEGG" id="nti:DNFV4_00427"/>
<dbReference type="GO" id="GO:0035438">
    <property type="term" value="F:cyclic-di-GMP binding"/>
    <property type="evidence" value="ECO:0007669"/>
    <property type="project" value="InterPro"/>
</dbReference>
<gene>
    <name evidence="2" type="ORF">DNFV4_00427</name>
</gene>
<dbReference type="Proteomes" id="UP001179121">
    <property type="component" value="Chromosome"/>
</dbReference>
<dbReference type="AlphaFoldDB" id="A0AA86T1G6"/>
<protein>
    <submittedName>
        <fullName evidence="2">PilZ domain-containing protein</fullName>
    </submittedName>
</protein>
<dbReference type="SUPFAM" id="SSF141371">
    <property type="entry name" value="PilZ domain-like"/>
    <property type="match status" value="1"/>
</dbReference>
<evidence type="ECO:0000313" key="2">
    <source>
        <dbReference type="EMBL" id="CAI4030006.1"/>
    </source>
</evidence>
<dbReference type="InterPro" id="IPR009875">
    <property type="entry name" value="PilZ_domain"/>
</dbReference>
<feature type="domain" description="PilZ" evidence="1">
    <location>
        <begin position="60"/>
        <end position="163"/>
    </location>
</feature>